<dbReference type="RefSeq" id="WP_283431863.1">
    <property type="nucleotide sequence ID" value="NZ_FXUG01000003.1"/>
</dbReference>
<evidence type="ECO:0000313" key="3">
    <source>
        <dbReference type="Proteomes" id="UP001158067"/>
    </source>
</evidence>
<feature type="compositionally biased region" description="Polar residues" evidence="1">
    <location>
        <begin position="1"/>
        <end position="12"/>
    </location>
</feature>
<feature type="compositionally biased region" description="Polar residues" evidence="1">
    <location>
        <begin position="466"/>
        <end position="493"/>
    </location>
</feature>
<organism evidence="2 3">
    <name type="scientific">Neorhodopirellula lusitana</name>
    <dbReference type="NCBI Taxonomy" id="445327"/>
    <lineage>
        <taxon>Bacteria</taxon>
        <taxon>Pseudomonadati</taxon>
        <taxon>Planctomycetota</taxon>
        <taxon>Planctomycetia</taxon>
        <taxon>Pirellulales</taxon>
        <taxon>Pirellulaceae</taxon>
        <taxon>Neorhodopirellula</taxon>
    </lineage>
</organism>
<feature type="compositionally biased region" description="Low complexity" evidence="1">
    <location>
        <begin position="340"/>
        <end position="361"/>
    </location>
</feature>
<feature type="compositionally biased region" description="Polar residues" evidence="1">
    <location>
        <begin position="362"/>
        <end position="408"/>
    </location>
</feature>
<evidence type="ECO:0000313" key="2">
    <source>
        <dbReference type="EMBL" id="SMP50165.1"/>
    </source>
</evidence>
<feature type="compositionally biased region" description="Low complexity" evidence="1">
    <location>
        <begin position="502"/>
        <end position="513"/>
    </location>
</feature>
<feature type="compositionally biased region" description="Low complexity" evidence="1">
    <location>
        <begin position="409"/>
        <end position="425"/>
    </location>
</feature>
<feature type="compositionally biased region" description="Acidic residues" evidence="1">
    <location>
        <begin position="47"/>
        <end position="72"/>
    </location>
</feature>
<evidence type="ECO:0000256" key="1">
    <source>
        <dbReference type="SAM" id="MobiDB-lite"/>
    </source>
</evidence>
<protein>
    <submittedName>
        <fullName evidence="2">Uncharacterized protein</fullName>
    </submittedName>
</protein>
<feature type="compositionally biased region" description="Basic and acidic residues" evidence="1">
    <location>
        <begin position="13"/>
        <end position="25"/>
    </location>
</feature>
<comment type="caution">
    <text evidence="2">The sequence shown here is derived from an EMBL/GenBank/DDBJ whole genome shotgun (WGS) entry which is preliminary data.</text>
</comment>
<accession>A0ABY1PWU3</accession>
<sequence length="561" mass="56998">MTLASQQTTASSADRDAEPGIRTESRSGSGRQPSDAIPPTLLRLPDLEPELEDDSLTDASDMDTFEDADESQDQTASGFAMAGSKLAKPSNTDVPGGELRGKDSLAGAPAGVAANSSLDSLYQDAIHSKAVAPNDAQLHPVPKTVRSESSAAASESDSFLSTFASRKALLVIVAIFAGLAIFVPRGNKEPAEALTPEAIQQLPVDDISKTTSSRHGADGMSALSAQAGRKSQGGVNDPAKPKWNDPIAIPPKVAFDRNVTKDSDATKTAQPIPAHDLSSPGNRSVVKQPGSMNDLSAPGSAHSATLMSPSVTSPNASNPRPNGGLPSNMPGMAEAPFIPVGNVAQNSAANNGAAQGNASQNPGQPNSNPGMNTLNSPPSFQAVTQPSSDGPQAPSSFAANSLAPNQFAGSQSSNSQSGNSQPPNSAVASPSGAAEPRARMVQSRTPQGIEDWTRFLPTVQPEDADMSQSQAPNNQAPGNQAPGIQSSVGQSPVGQAPVGQGRVAASSVRASASPTAPDFQFALPGSANPNGAGPTPGSGVSPSAQVTPEARVAMPPPSYMR</sequence>
<gene>
    <name evidence="2" type="ORF">SAMN06265222_10351</name>
</gene>
<feature type="compositionally biased region" description="Polar residues" evidence="1">
    <location>
        <begin position="302"/>
        <end position="320"/>
    </location>
</feature>
<keyword evidence="3" id="KW-1185">Reference proteome</keyword>
<feature type="compositionally biased region" description="Basic and acidic residues" evidence="1">
    <location>
        <begin position="254"/>
        <end position="265"/>
    </location>
</feature>
<feature type="region of interest" description="Disordered" evidence="1">
    <location>
        <begin position="224"/>
        <end position="561"/>
    </location>
</feature>
<dbReference type="EMBL" id="FXUG01000003">
    <property type="protein sequence ID" value="SMP50165.1"/>
    <property type="molecule type" value="Genomic_DNA"/>
</dbReference>
<name>A0ABY1PWU3_9BACT</name>
<feature type="region of interest" description="Disordered" evidence="1">
    <location>
        <begin position="1"/>
        <end position="110"/>
    </location>
</feature>
<reference evidence="2 3" key="1">
    <citation type="submission" date="2017-05" db="EMBL/GenBank/DDBJ databases">
        <authorList>
            <person name="Varghese N."/>
            <person name="Submissions S."/>
        </authorList>
    </citation>
    <scope>NUCLEOTIDE SEQUENCE [LARGE SCALE GENOMIC DNA]</scope>
    <source>
        <strain evidence="2 3">DSM 25457</strain>
    </source>
</reference>
<proteinExistence type="predicted"/>
<feature type="region of interest" description="Disordered" evidence="1">
    <location>
        <begin position="133"/>
        <end position="152"/>
    </location>
</feature>
<dbReference type="Proteomes" id="UP001158067">
    <property type="component" value="Unassembled WGS sequence"/>
</dbReference>